<evidence type="ECO:0000313" key="2">
    <source>
        <dbReference type="Proteomes" id="UP000828048"/>
    </source>
</evidence>
<dbReference type="EMBL" id="CM037154">
    <property type="protein sequence ID" value="KAH7861552.1"/>
    <property type="molecule type" value="Genomic_DNA"/>
</dbReference>
<protein>
    <submittedName>
        <fullName evidence="1">Uncharacterized protein</fullName>
    </submittedName>
</protein>
<keyword evidence="2" id="KW-1185">Reference proteome</keyword>
<proteinExistence type="predicted"/>
<organism evidence="1 2">
    <name type="scientific">Vaccinium darrowii</name>
    <dbReference type="NCBI Taxonomy" id="229202"/>
    <lineage>
        <taxon>Eukaryota</taxon>
        <taxon>Viridiplantae</taxon>
        <taxon>Streptophyta</taxon>
        <taxon>Embryophyta</taxon>
        <taxon>Tracheophyta</taxon>
        <taxon>Spermatophyta</taxon>
        <taxon>Magnoliopsida</taxon>
        <taxon>eudicotyledons</taxon>
        <taxon>Gunneridae</taxon>
        <taxon>Pentapetalae</taxon>
        <taxon>asterids</taxon>
        <taxon>Ericales</taxon>
        <taxon>Ericaceae</taxon>
        <taxon>Vaccinioideae</taxon>
        <taxon>Vaccinieae</taxon>
        <taxon>Vaccinium</taxon>
    </lineage>
</organism>
<evidence type="ECO:0000313" key="1">
    <source>
        <dbReference type="EMBL" id="KAH7861552.1"/>
    </source>
</evidence>
<comment type="caution">
    <text evidence="1">The sequence shown here is derived from an EMBL/GenBank/DDBJ whole genome shotgun (WGS) entry which is preliminary data.</text>
</comment>
<accession>A0ACB7Z942</accession>
<name>A0ACB7Z942_9ERIC</name>
<dbReference type="Proteomes" id="UP000828048">
    <property type="component" value="Chromosome 4"/>
</dbReference>
<reference evidence="1 2" key="1">
    <citation type="journal article" date="2021" name="Hortic Res">
        <title>High-quality reference genome and annotation aids understanding of berry development for evergreen blueberry (Vaccinium darrowii).</title>
        <authorList>
            <person name="Yu J."/>
            <person name="Hulse-Kemp A.M."/>
            <person name="Babiker E."/>
            <person name="Staton M."/>
        </authorList>
    </citation>
    <scope>NUCLEOTIDE SEQUENCE [LARGE SCALE GENOMIC DNA]</scope>
    <source>
        <strain evidence="2">cv. NJ 8807/NJ 8810</strain>
        <tissue evidence="1">Young leaf</tissue>
    </source>
</reference>
<gene>
    <name evidence="1" type="ORF">Vadar_027634</name>
</gene>
<sequence length="335" mass="37814">MSRNEGRACKFEEALMKTIQHKRTALTEARKANNHHRWIDGSAVNPEKKTAGADRRRRREENREWTPGDIDGESYSDLDVEDDIIYYIQNDNAKGLRSLLTYPDVRNGIYRWPNGVLPPTGMLPLSIALDATRRLMQLYRQESLFKSIELLCRPSMKKSLDVSKLLVESSNNIEEFAYYYAMEGKLVELAVLLIVAREKVLNGRMMIPRCVSNQILSLIDEVILVGECKHGELAQIQQKMMSMSLTALLLEVFERAGHTIEEYLQSQQPDSAPGKIGSPKKKAFGDTSIGVFNDPLKNEDQVRVPLSFLSSVPPSSQGLRRWAGASSDDALLTRS</sequence>